<dbReference type="InterPro" id="IPR022603">
    <property type="entry name" value="DUF3152"/>
</dbReference>
<organism evidence="4 5">
    <name type="scientific">Actinoplanes italicus</name>
    <dbReference type="NCBI Taxonomy" id="113567"/>
    <lineage>
        <taxon>Bacteria</taxon>
        <taxon>Bacillati</taxon>
        <taxon>Actinomycetota</taxon>
        <taxon>Actinomycetes</taxon>
        <taxon>Micromonosporales</taxon>
        <taxon>Micromonosporaceae</taxon>
        <taxon>Actinoplanes</taxon>
    </lineage>
</organism>
<gene>
    <name evidence="4" type="ORF">CLV67_101692</name>
</gene>
<sequence length="677" mass="72211">MANATNGPVDPDAATDRRGRAERSRADAAPAAPTGTPAATSPRRRTVAATATTGRAPVTAPAEPARRATRKTASTEEPARKPAGKKSTPAAGSAEPPAKPAAVKSTSARTSTGRAPARKTATAPMETVPEEPPARRRSTARTAPADGTVARRTTGSRTRRPESDPKPFVPALSEPENPEPPLRALPMTRGIFELAAERLAASTPRTVDPEPAAPADGDPLAAPGSYVNPRAAGGRRSHRSGGRPPEVARPEQDHWDGLSAENGWLGTPVDEPVPAVPEPEIGPQDEYPLTRNRPYIGLPPSVRLPAELPDNLWPPKSMLERNLTENIYVPAPVPPRVEEPPAPAHTPEPEPEREPAAETVLPEYEPEPDFLPAVLTHADHDYVPAHARSARPTGGQARHAVSETVGARRVRRRRRAVLVAYILVVVLVLIVGHELRNDEQPLAPGREAAQRAAEPAEVGPAAGPVPQAPQTTIAEPQKTGAADADEPAAKGKTGEFGYAKGRGPALGDGGRLYRFRVAVEKVVEDTSPGEFAEVIDETLGDERSWVNGGRLRLRRVPKTGDFDFTVYLASAKTSERMCASGGLDTEGYTSCRVPGQVIINADRWADAVPDYDGELEMYRRYTINHEVGHELGHGHEACPGKGEKAPVMQQQTFGLKGCTPNAWPYLDGKRYAGEPVA</sequence>
<feature type="domain" description="DUF3152" evidence="3">
    <location>
        <begin position="492"/>
        <end position="656"/>
    </location>
</feature>
<feature type="compositionally biased region" description="Basic and acidic residues" evidence="1">
    <location>
        <begin position="347"/>
        <end position="356"/>
    </location>
</feature>
<feature type="compositionally biased region" description="Basic and acidic residues" evidence="1">
    <location>
        <begin position="14"/>
        <end position="26"/>
    </location>
</feature>
<dbReference type="SUPFAM" id="SSF55486">
    <property type="entry name" value="Metalloproteases ('zincins'), catalytic domain"/>
    <property type="match status" value="1"/>
</dbReference>
<feature type="transmembrane region" description="Helical" evidence="2">
    <location>
        <begin position="416"/>
        <end position="433"/>
    </location>
</feature>
<proteinExistence type="predicted"/>
<feature type="region of interest" description="Disordered" evidence="1">
    <location>
        <begin position="1"/>
        <end position="294"/>
    </location>
</feature>
<name>A0A2T0KQF5_9ACTN</name>
<dbReference type="Gene3D" id="3.40.390.10">
    <property type="entry name" value="Collagenase (Catalytic Domain)"/>
    <property type="match status" value="1"/>
</dbReference>
<accession>A0A2T0KQF5</accession>
<dbReference type="Proteomes" id="UP000239415">
    <property type="component" value="Unassembled WGS sequence"/>
</dbReference>
<evidence type="ECO:0000256" key="2">
    <source>
        <dbReference type="SAM" id="Phobius"/>
    </source>
</evidence>
<feature type="compositionally biased region" description="Low complexity" evidence="1">
    <location>
        <begin position="27"/>
        <end position="63"/>
    </location>
</feature>
<evidence type="ECO:0000259" key="3">
    <source>
        <dbReference type="Pfam" id="PF11350"/>
    </source>
</evidence>
<keyword evidence="2" id="KW-1133">Transmembrane helix</keyword>
<protein>
    <submittedName>
        <fullName evidence="4">Uncharacterized protein DUF3152</fullName>
    </submittedName>
</protein>
<keyword evidence="2" id="KW-0812">Transmembrane</keyword>
<dbReference type="GO" id="GO:0008237">
    <property type="term" value="F:metallopeptidase activity"/>
    <property type="evidence" value="ECO:0007669"/>
    <property type="project" value="InterPro"/>
</dbReference>
<reference evidence="4 5" key="1">
    <citation type="submission" date="2018-03" db="EMBL/GenBank/DDBJ databases">
        <title>Genomic Encyclopedia of Archaeal and Bacterial Type Strains, Phase II (KMG-II): from individual species to whole genera.</title>
        <authorList>
            <person name="Goeker M."/>
        </authorList>
    </citation>
    <scope>NUCLEOTIDE SEQUENCE [LARGE SCALE GENOMIC DNA]</scope>
    <source>
        <strain evidence="4 5">DSM 43146</strain>
    </source>
</reference>
<feature type="compositionally biased region" description="Low complexity" evidence="1">
    <location>
        <begin position="443"/>
        <end position="470"/>
    </location>
</feature>
<feature type="region of interest" description="Disordered" evidence="1">
    <location>
        <begin position="331"/>
        <end position="357"/>
    </location>
</feature>
<comment type="caution">
    <text evidence="4">The sequence shown here is derived from an EMBL/GenBank/DDBJ whole genome shotgun (WGS) entry which is preliminary data.</text>
</comment>
<dbReference type="RefSeq" id="WP_239166644.1">
    <property type="nucleotide sequence ID" value="NZ_BOMO01000117.1"/>
</dbReference>
<dbReference type="AlphaFoldDB" id="A0A2T0KQF5"/>
<dbReference type="EMBL" id="PVMZ01000001">
    <property type="protein sequence ID" value="PRX25966.1"/>
    <property type="molecule type" value="Genomic_DNA"/>
</dbReference>
<keyword evidence="2" id="KW-0472">Membrane</keyword>
<feature type="compositionally biased region" description="Low complexity" evidence="1">
    <location>
        <begin position="209"/>
        <end position="223"/>
    </location>
</feature>
<feature type="compositionally biased region" description="Basic and acidic residues" evidence="1">
    <location>
        <begin position="246"/>
        <end position="256"/>
    </location>
</feature>
<dbReference type="InterPro" id="IPR024079">
    <property type="entry name" value="MetalloPept_cat_dom_sf"/>
</dbReference>
<evidence type="ECO:0000313" key="4">
    <source>
        <dbReference type="EMBL" id="PRX25966.1"/>
    </source>
</evidence>
<feature type="compositionally biased region" description="Polar residues" evidence="1">
    <location>
        <begin position="104"/>
        <end position="113"/>
    </location>
</feature>
<evidence type="ECO:0000313" key="5">
    <source>
        <dbReference type="Proteomes" id="UP000239415"/>
    </source>
</evidence>
<feature type="region of interest" description="Disordered" evidence="1">
    <location>
        <begin position="441"/>
        <end position="501"/>
    </location>
</feature>
<dbReference type="Pfam" id="PF11350">
    <property type="entry name" value="DUF3152"/>
    <property type="match status" value="1"/>
</dbReference>
<feature type="compositionally biased region" description="Pro residues" evidence="1">
    <location>
        <begin position="331"/>
        <end position="346"/>
    </location>
</feature>
<evidence type="ECO:0000256" key="1">
    <source>
        <dbReference type="SAM" id="MobiDB-lite"/>
    </source>
</evidence>
<keyword evidence="5" id="KW-1185">Reference proteome</keyword>